<keyword evidence="5" id="KW-1185">Reference proteome</keyword>
<dbReference type="Pfam" id="PF00583">
    <property type="entry name" value="Acetyltransf_1"/>
    <property type="match status" value="1"/>
</dbReference>
<dbReference type="SUPFAM" id="SSF55729">
    <property type="entry name" value="Acyl-CoA N-acyltransferases (Nat)"/>
    <property type="match status" value="1"/>
</dbReference>
<dbReference type="Proteomes" id="UP001291309">
    <property type="component" value="Unassembled WGS sequence"/>
</dbReference>
<dbReference type="PANTHER" id="PTHR43420:SF12">
    <property type="entry name" value="N-ACETYLTRANSFERASE DOMAIN-CONTAINING PROTEIN"/>
    <property type="match status" value="1"/>
</dbReference>
<dbReference type="CDD" id="cd04301">
    <property type="entry name" value="NAT_SF"/>
    <property type="match status" value="1"/>
</dbReference>
<feature type="domain" description="N-acetyltransferase" evidence="3">
    <location>
        <begin position="7"/>
        <end position="148"/>
    </location>
</feature>
<organism evidence="4 5">
    <name type="scientific">Hyalangium rubrum</name>
    <dbReference type="NCBI Taxonomy" id="3103134"/>
    <lineage>
        <taxon>Bacteria</taxon>
        <taxon>Pseudomonadati</taxon>
        <taxon>Myxococcota</taxon>
        <taxon>Myxococcia</taxon>
        <taxon>Myxococcales</taxon>
        <taxon>Cystobacterineae</taxon>
        <taxon>Archangiaceae</taxon>
        <taxon>Hyalangium</taxon>
    </lineage>
</organism>
<dbReference type="Gene3D" id="3.40.630.30">
    <property type="match status" value="1"/>
</dbReference>
<dbReference type="InterPro" id="IPR050680">
    <property type="entry name" value="YpeA/RimI_acetyltransf"/>
</dbReference>
<dbReference type="InterPro" id="IPR000182">
    <property type="entry name" value="GNAT_dom"/>
</dbReference>
<keyword evidence="1" id="KW-0808">Transferase</keyword>
<accession>A0ABU5H190</accession>
<evidence type="ECO:0000256" key="1">
    <source>
        <dbReference type="ARBA" id="ARBA00022679"/>
    </source>
</evidence>
<proteinExistence type="predicted"/>
<dbReference type="EMBL" id="JAXIVS010000003">
    <property type="protein sequence ID" value="MDY7226899.1"/>
    <property type="molecule type" value="Genomic_DNA"/>
</dbReference>
<reference evidence="4 5" key="1">
    <citation type="submission" date="2023-12" db="EMBL/GenBank/DDBJ databases">
        <title>the genome sequence of Hyalangium sp. s54d21.</title>
        <authorList>
            <person name="Zhang X."/>
        </authorList>
    </citation>
    <scope>NUCLEOTIDE SEQUENCE [LARGE SCALE GENOMIC DNA]</scope>
    <source>
        <strain evidence="5">s54d21</strain>
    </source>
</reference>
<dbReference type="PROSITE" id="PS51186">
    <property type="entry name" value="GNAT"/>
    <property type="match status" value="1"/>
</dbReference>
<evidence type="ECO:0000259" key="3">
    <source>
        <dbReference type="PROSITE" id="PS51186"/>
    </source>
</evidence>
<evidence type="ECO:0000313" key="5">
    <source>
        <dbReference type="Proteomes" id="UP001291309"/>
    </source>
</evidence>
<dbReference type="PANTHER" id="PTHR43420">
    <property type="entry name" value="ACETYLTRANSFERASE"/>
    <property type="match status" value="1"/>
</dbReference>
<sequence length="270" mass="29072">MTETAALSLRAGRPEDYAAFARLFLELVVPEPPPPPEVWEAELLPSSLFYDGPQGPVAYAVAEVMGELGYVVNLVVDASARRQGLGRRMMEAVAARFQARGCRSWGLTVKRDNTAALALYASLGMKPLREAATLRLSREHLEVLPPAPPGLRVVPAVEAEWEALTAAFRMTPGKLARFSLRIGHQLLRLERPGDADFAGLGVMDLRSGGVISPFFAATPGHARVLLEDAFQRTGASVLHAVVTDDAPLERLLRGAGAGVDMETLQMQGPL</sequence>
<protein>
    <submittedName>
        <fullName evidence="4">GNAT family N-acetyltransferase</fullName>
    </submittedName>
</protein>
<name>A0ABU5H190_9BACT</name>
<gene>
    <name evidence="4" type="ORF">SYV04_10885</name>
</gene>
<evidence type="ECO:0000313" key="4">
    <source>
        <dbReference type="EMBL" id="MDY7226899.1"/>
    </source>
</evidence>
<comment type="caution">
    <text evidence="4">The sequence shown here is derived from an EMBL/GenBank/DDBJ whole genome shotgun (WGS) entry which is preliminary data.</text>
</comment>
<keyword evidence="2" id="KW-0012">Acyltransferase</keyword>
<evidence type="ECO:0000256" key="2">
    <source>
        <dbReference type="ARBA" id="ARBA00023315"/>
    </source>
</evidence>
<dbReference type="InterPro" id="IPR016181">
    <property type="entry name" value="Acyl_CoA_acyltransferase"/>
</dbReference>
<dbReference type="RefSeq" id="WP_321545621.1">
    <property type="nucleotide sequence ID" value="NZ_JAXIVS010000003.1"/>
</dbReference>